<name>A0A1Y1WYM6_9FUNG</name>
<keyword evidence="9" id="KW-1185">Reference proteome</keyword>
<dbReference type="GO" id="GO:0005634">
    <property type="term" value="C:nucleus"/>
    <property type="evidence" value="ECO:0007669"/>
    <property type="project" value="UniProtKB-SubCell"/>
</dbReference>
<dbReference type="PANTHER" id="PTHR15741:SF27">
    <property type="entry name" value="TRANSCRIPTION FACTOR AP-4"/>
    <property type="match status" value="1"/>
</dbReference>
<feature type="compositionally biased region" description="Low complexity" evidence="6">
    <location>
        <begin position="233"/>
        <end position="243"/>
    </location>
</feature>
<protein>
    <recommendedName>
        <fullName evidence="7">BHLH domain-containing protein</fullName>
    </recommendedName>
</protein>
<dbReference type="SUPFAM" id="SSF47459">
    <property type="entry name" value="HLH, helix-loop-helix DNA-binding domain"/>
    <property type="match status" value="1"/>
</dbReference>
<dbReference type="Gene3D" id="4.10.280.10">
    <property type="entry name" value="Helix-loop-helix DNA-binding domain"/>
    <property type="match status" value="1"/>
</dbReference>
<evidence type="ECO:0000256" key="5">
    <source>
        <dbReference type="ARBA" id="ARBA00023242"/>
    </source>
</evidence>
<evidence type="ECO:0000256" key="1">
    <source>
        <dbReference type="ARBA" id="ARBA00004123"/>
    </source>
</evidence>
<proteinExistence type="predicted"/>
<dbReference type="InterPro" id="IPR052207">
    <property type="entry name" value="Max-like/E-box_TFs"/>
</dbReference>
<evidence type="ECO:0000256" key="6">
    <source>
        <dbReference type="SAM" id="MobiDB-lite"/>
    </source>
</evidence>
<comment type="subcellular location">
    <subcellularLocation>
        <location evidence="1">Nucleus</location>
    </subcellularLocation>
</comment>
<sequence length="346" mass="38479">MDELNHPTSSTIRVLKLVFSPPITPSHRLTLSYPSETNTRNTIASISGISDYGSQELSNSRETEQSGALGVRAMIGPSDTPYSDLSVTSHQPPYHALDPDDTHQIRYSVTHELMDWQSPHLFRSTEPSYFGALELLGSNLEDPTADSLLSFHHTSARTPPHIERPSSAMDQVESHRPTGICISPAFRGCWQLSPPICPKGLARRYSVASETEEALVKAELTTQPIHIQRRASTSSASSSSMAAPCVPHQDSPGKGRGGFGRGKRAKCELLTEKEKRANHIASEQKRRQNIRVGFERLVEIVPTLSHSHRSESVILQKSVEYIHQLLNTRQQLKQRVQNLQWLLGET</sequence>
<dbReference type="OrthoDB" id="5778525at2759"/>
<dbReference type="EMBL" id="MCFE01000816">
    <property type="protein sequence ID" value="ORX78650.1"/>
    <property type="molecule type" value="Genomic_DNA"/>
</dbReference>
<comment type="caution">
    <text evidence="8">The sequence shown here is derived from an EMBL/GenBank/DDBJ whole genome shotgun (WGS) entry which is preliminary data.</text>
</comment>
<evidence type="ECO:0000259" key="7">
    <source>
        <dbReference type="PROSITE" id="PS50888"/>
    </source>
</evidence>
<keyword evidence="3" id="KW-0238">DNA-binding</keyword>
<organism evidence="8 9">
    <name type="scientific">Basidiobolus meristosporus CBS 931.73</name>
    <dbReference type="NCBI Taxonomy" id="1314790"/>
    <lineage>
        <taxon>Eukaryota</taxon>
        <taxon>Fungi</taxon>
        <taxon>Fungi incertae sedis</taxon>
        <taxon>Zoopagomycota</taxon>
        <taxon>Entomophthoromycotina</taxon>
        <taxon>Basidiobolomycetes</taxon>
        <taxon>Basidiobolales</taxon>
        <taxon>Basidiobolaceae</taxon>
        <taxon>Basidiobolus</taxon>
    </lineage>
</organism>
<dbReference type="PANTHER" id="PTHR15741">
    <property type="entry name" value="BASIC HELIX-LOOP-HELIX ZIP TRANSCRIPTION FACTOR"/>
    <property type="match status" value="1"/>
</dbReference>
<dbReference type="InParanoid" id="A0A1Y1WYM6"/>
<feature type="region of interest" description="Disordered" evidence="6">
    <location>
        <begin position="233"/>
        <end position="262"/>
    </location>
</feature>
<dbReference type="AlphaFoldDB" id="A0A1Y1WYM6"/>
<keyword evidence="2" id="KW-0805">Transcription regulation</keyword>
<dbReference type="Proteomes" id="UP000193498">
    <property type="component" value="Unassembled WGS sequence"/>
</dbReference>
<dbReference type="InterPro" id="IPR036638">
    <property type="entry name" value="HLH_DNA-bd_sf"/>
</dbReference>
<evidence type="ECO:0000313" key="8">
    <source>
        <dbReference type="EMBL" id="ORX78650.1"/>
    </source>
</evidence>
<evidence type="ECO:0000313" key="9">
    <source>
        <dbReference type="Proteomes" id="UP000193498"/>
    </source>
</evidence>
<evidence type="ECO:0000256" key="4">
    <source>
        <dbReference type="ARBA" id="ARBA00023163"/>
    </source>
</evidence>
<reference evidence="8 9" key="1">
    <citation type="submission" date="2016-07" db="EMBL/GenBank/DDBJ databases">
        <title>Pervasive Adenine N6-methylation of Active Genes in Fungi.</title>
        <authorList>
            <consortium name="DOE Joint Genome Institute"/>
            <person name="Mondo S.J."/>
            <person name="Dannebaum R.O."/>
            <person name="Kuo R.C."/>
            <person name="Labutti K."/>
            <person name="Haridas S."/>
            <person name="Kuo A."/>
            <person name="Salamov A."/>
            <person name="Ahrendt S.R."/>
            <person name="Lipzen A."/>
            <person name="Sullivan W."/>
            <person name="Andreopoulos W.B."/>
            <person name="Clum A."/>
            <person name="Lindquist E."/>
            <person name="Daum C."/>
            <person name="Ramamoorthy G.K."/>
            <person name="Gryganskyi A."/>
            <person name="Culley D."/>
            <person name="Magnuson J.K."/>
            <person name="James T.Y."/>
            <person name="O'Malley M.A."/>
            <person name="Stajich J.E."/>
            <person name="Spatafora J.W."/>
            <person name="Visel A."/>
            <person name="Grigoriev I.V."/>
        </authorList>
    </citation>
    <scope>NUCLEOTIDE SEQUENCE [LARGE SCALE GENOMIC DNA]</scope>
    <source>
        <strain evidence="8 9">CBS 931.73</strain>
    </source>
</reference>
<accession>A0A1Y1WYM6</accession>
<dbReference type="FunCoup" id="A0A1Y1WYM6">
    <property type="interactions" value="2"/>
</dbReference>
<evidence type="ECO:0000256" key="2">
    <source>
        <dbReference type="ARBA" id="ARBA00023015"/>
    </source>
</evidence>
<dbReference type="PROSITE" id="PS50888">
    <property type="entry name" value="BHLH"/>
    <property type="match status" value="1"/>
</dbReference>
<feature type="domain" description="BHLH" evidence="7">
    <location>
        <begin position="274"/>
        <end position="325"/>
    </location>
</feature>
<dbReference type="GO" id="GO:0000978">
    <property type="term" value="F:RNA polymerase II cis-regulatory region sequence-specific DNA binding"/>
    <property type="evidence" value="ECO:0007669"/>
    <property type="project" value="TreeGrafter"/>
</dbReference>
<dbReference type="SMART" id="SM00353">
    <property type="entry name" value="HLH"/>
    <property type="match status" value="1"/>
</dbReference>
<dbReference type="Pfam" id="PF00010">
    <property type="entry name" value="HLH"/>
    <property type="match status" value="1"/>
</dbReference>
<feature type="compositionally biased region" description="Polar residues" evidence="6">
    <location>
        <begin position="80"/>
        <end position="91"/>
    </location>
</feature>
<dbReference type="GO" id="GO:0046983">
    <property type="term" value="F:protein dimerization activity"/>
    <property type="evidence" value="ECO:0007669"/>
    <property type="project" value="InterPro"/>
</dbReference>
<evidence type="ECO:0000256" key="3">
    <source>
        <dbReference type="ARBA" id="ARBA00023125"/>
    </source>
</evidence>
<dbReference type="GO" id="GO:0000981">
    <property type="term" value="F:DNA-binding transcription factor activity, RNA polymerase II-specific"/>
    <property type="evidence" value="ECO:0007669"/>
    <property type="project" value="TreeGrafter"/>
</dbReference>
<feature type="region of interest" description="Disordered" evidence="6">
    <location>
        <begin position="80"/>
        <end position="99"/>
    </location>
</feature>
<dbReference type="STRING" id="1314790.A0A1Y1WYM6"/>
<dbReference type="InterPro" id="IPR011598">
    <property type="entry name" value="bHLH_dom"/>
</dbReference>
<gene>
    <name evidence="8" type="ORF">K493DRAFT_308665</name>
</gene>
<keyword evidence="5" id="KW-0539">Nucleus</keyword>
<keyword evidence="4" id="KW-0804">Transcription</keyword>